<gene>
    <name evidence="1" type="ORF">FC60_GL001796</name>
</gene>
<proteinExistence type="predicted"/>
<accession>A0A0R1VLH8</accession>
<protein>
    <submittedName>
        <fullName evidence="1">Uncharacterized protein</fullName>
    </submittedName>
</protein>
<dbReference type="RefSeq" id="WP_056937207.1">
    <property type="nucleotide sequence ID" value="NZ_AZFN01000009.1"/>
</dbReference>
<dbReference type="Proteomes" id="UP000051739">
    <property type="component" value="Unassembled WGS sequence"/>
</dbReference>
<keyword evidence="2" id="KW-1185">Reference proteome</keyword>
<dbReference type="PATRIC" id="fig|1423749.3.peg.1857"/>
<name>A0A0R1VLH8_9LACO</name>
<dbReference type="EMBL" id="AZFN01000009">
    <property type="protein sequence ID" value="KRM02620.1"/>
    <property type="molecule type" value="Genomic_DNA"/>
</dbReference>
<reference evidence="1 2" key="1">
    <citation type="journal article" date="2015" name="Genome Announc.">
        <title>Expanding the biotechnology potential of lactobacilli through comparative genomics of 213 strains and associated genera.</title>
        <authorList>
            <person name="Sun Z."/>
            <person name="Harris H.M."/>
            <person name="McCann A."/>
            <person name="Guo C."/>
            <person name="Argimon S."/>
            <person name="Zhang W."/>
            <person name="Yang X."/>
            <person name="Jeffery I.B."/>
            <person name="Cooney J.C."/>
            <person name="Kagawa T.F."/>
            <person name="Liu W."/>
            <person name="Song Y."/>
            <person name="Salvetti E."/>
            <person name="Wrobel A."/>
            <person name="Rasinkangas P."/>
            <person name="Parkhill J."/>
            <person name="Rea M.C."/>
            <person name="O'Sullivan O."/>
            <person name="Ritari J."/>
            <person name="Douillard F.P."/>
            <person name="Paul Ross R."/>
            <person name="Yang R."/>
            <person name="Briner A.E."/>
            <person name="Felis G.E."/>
            <person name="de Vos W.M."/>
            <person name="Barrangou R."/>
            <person name="Klaenhammer T.R."/>
            <person name="Caufield P.W."/>
            <person name="Cui Y."/>
            <person name="Zhang H."/>
            <person name="O'Toole P.W."/>
        </authorList>
    </citation>
    <scope>NUCLEOTIDE SEQUENCE [LARGE SCALE GENOMIC DNA]</scope>
    <source>
        <strain evidence="1 2">DSM 16045</strain>
    </source>
</reference>
<organism evidence="1 2">
    <name type="scientific">Limosilactobacillus gastricus DSM 16045</name>
    <dbReference type="NCBI Taxonomy" id="1423749"/>
    <lineage>
        <taxon>Bacteria</taxon>
        <taxon>Bacillati</taxon>
        <taxon>Bacillota</taxon>
        <taxon>Bacilli</taxon>
        <taxon>Lactobacillales</taxon>
        <taxon>Lactobacillaceae</taxon>
        <taxon>Limosilactobacillus</taxon>
    </lineage>
</organism>
<dbReference type="AlphaFoldDB" id="A0A0R1VLH8"/>
<sequence length="201" mass="23168">MDLSAIRQTLVINQQQGTLVEVYNFNDDDMFDVGFVVAIDELFVLLLGLDWDGKINGLTAIRLTSIHQVREQTDYLLTVSTKAKVAQNHGYFDIWHLQEYLRQHTFKQVNILRTLLEESYQQHQAVVLGTDQYKGSDDFQGYLTDLSAINLTLHYYNSHDLSSLWEYEILIAKVDYLRVHGYQAAQTKAIFEEVFHEGSGS</sequence>
<evidence type="ECO:0000313" key="1">
    <source>
        <dbReference type="EMBL" id="KRM02620.1"/>
    </source>
</evidence>
<evidence type="ECO:0000313" key="2">
    <source>
        <dbReference type="Proteomes" id="UP000051739"/>
    </source>
</evidence>
<comment type="caution">
    <text evidence="1">The sequence shown here is derived from an EMBL/GenBank/DDBJ whole genome shotgun (WGS) entry which is preliminary data.</text>
</comment>